<dbReference type="eggNOG" id="ENOG502SPYX">
    <property type="taxonomic scope" value="Eukaryota"/>
</dbReference>
<dbReference type="OrthoDB" id="417226at2759"/>
<sequence>MQLILPVCSGRTPVVYGRVLQKVWEGRHLTRSPWRMVYSTASNTSSTADINMSVTVDGASDGERKINTGKEYVDSLRGRKLVVYLFGEEVSEPVDHPMIRPSVNAVAKTYDLAVKEPLLGSVVSPFTGERVSRFLSVCTSVDDMVKQNKMQRKLGQLTGTCFQRCVGMDAFNALYSVTYEMDQTHSTPYHERFKAFLKHMHTYNYVVGGAMVCV</sequence>
<feature type="domain" description="HpaB/PvcC/4-BUDH N-terminal" evidence="1">
    <location>
        <begin position="68"/>
        <end position="212"/>
    </location>
</feature>
<dbReference type="Pfam" id="PF11794">
    <property type="entry name" value="HpaB_N"/>
    <property type="match status" value="1"/>
</dbReference>
<dbReference type="GeneID" id="25914482"/>
<dbReference type="InterPro" id="IPR009100">
    <property type="entry name" value="AcylCoA_DH/oxidase_NM_dom_sf"/>
</dbReference>
<name>A0A0L0F9R6_9EUKA</name>
<evidence type="ECO:0000259" key="1">
    <source>
        <dbReference type="Pfam" id="PF11794"/>
    </source>
</evidence>
<dbReference type="STRING" id="667725.A0A0L0F9R6"/>
<gene>
    <name evidence="2" type="ORF">SARC_13978</name>
</gene>
<dbReference type="Gene3D" id="1.10.3140.10">
    <property type="entry name" value="4-hydroxybutyryl-coa dehydratase, domain 1"/>
    <property type="match status" value="1"/>
</dbReference>
<evidence type="ECO:0000313" key="3">
    <source>
        <dbReference type="Proteomes" id="UP000054560"/>
    </source>
</evidence>
<dbReference type="AlphaFoldDB" id="A0A0L0F9R6"/>
<proteinExistence type="predicted"/>
<accession>A0A0L0F9R6</accession>
<dbReference type="RefSeq" id="XP_014147366.1">
    <property type="nucleotide sequence ID" value="XM_014291891.1"/>
</dbReference>
<keyword evidence="3" id="KW-1185">Reference proteome</keyword>
<protein>
    <recommendedName>
        <fullName evidence="1">HpaB/PvcC/4-BUDH N-terminal domain-containing protein</fullName>
    </recommendedName>
</protein>
<dbReference type="EMBL" id="KQ245586">
    <property type="protein sequence ID" value="KNC73464.1"/>
    <property type="molecule type" value="Genomic_DNA"/>
</dbReference>
<dbReference type="PANTHER" id="PTHR36117">
    <property type="entry name" value="4-HYDROXYPHENYLACETATE 3-MONOOXYGENASE-RELATED"/>
    <property type="match status" value="1"/>
</dbReference>
<dbReference type="GO" id="GO:0016627">
    <property type="term" value="F:oxidoreductase activity, acting on the CH-CH group of donors"/>
    <property type="evidence" value="ECO:0007669"/>
    <property type="project" value="InterPro"/>
</dbReference>
<dbReference type="InterPro" id="IPR004925">
    <property type="entry name" value="HpaB/PvcC/4-BUDH"/>
</dbReference>
<organism evidence="2 3">
    <name type="scientific">Sphaeroforma arctica JP610</name>
    <dbReference type="NCBI Taxonomy" id="667725"/>
    <lineage>
        <taxon>Eukaryota</taxon>
        <taxon>Ichthyosporea</taxon>
        <taxon>Ichthyophonida</taxon>
        <taxon>Sphaeroforma</taxon>
    </lineage>
</organism>
<dbReference type="PANTHER" id="PTHR36117:SF3">
    <property type="entry name" value="4-HYDROXYPHENYLACETATE 3-MONOOXYGENASE-RELATED"/>
    <property type="match status" value="1"/>
</dbReference>
<feature type="non-terminal residue" evidence="2">
    <location>
        <position position="214"/>
    </location>
</feature>
<dbReference type="Proteomes" id="UP000054560">
    <property type="component" value="Unassembled WGS sequence"/>
</dbReference>
<dbReference type="SUPFAM" id="SSF56645">
    <property type="entry name" value="Acyl-CoA dehydrogenase NM domain-like"/>
    <property type="match status" value="1"/>
</dbReference>
<evidence type="ECO:0000313" key="2">
    <source>
        <dbReference type="EMBL" id="KNC73464.1"/>
    </source>
</evidence>
<reference evidence="2 3" key="1">
    <citation type="submission" date="2011-02" db="EMBL/GenBank/DDBJ databases">
        <title>The Genome Sequence of Sphaeroforma arctica JP610.</title>
        <authorList>
            <consortium name="The Broad Institute Genome Sequencing Platform"/>
            <person name="Russ C."/>
            <person name="Cuomo C."/>
            <person name="Young S.K."/>
            <person name="Zeng Q."/>
            <person name="Gargeya S."/>
            <person name="Alvarado L."/>
            <person name="Berlin A."/>
            <person name="Chapman S.B."/>
            <person name="Chen Z."/>
            <person name="Freedman E."/>
            <person name="Gellesch M."/>
            <person name="Goldberg J."/>
            <person name="Griggs A."/>
            <person name="Gujja S."/>
            <person name="Heilman E."/>
            <person name="Heiman D."/>
            <person name="Howarth C."/>
            <person name="Mehta T."/>
            <person name="Neiman D."/>
            <person name="Pearson M."/>
            <person name="Roberts A."/>
            <person name="Saif S."/>
            <person name="Shea T."/>
            <person name="Shenoy N."/>
            <person name="Sisk P."/>
            <person name="Stolte C."/>
            <person name="Sykes S."/>
            <person name="White J."/>
            <person name="Yandava C."/>
            <person name="Burger G."/>
            <person name="Gray M.W."/>
            <person name="Holland P.W.H."/>
            <person name="King N."/>
            <person name="Lang F.B.F."/>
            <person name="Roger A.J."/>
            <person name="Ruiz-Trillo I."/>
            <person name="Haas B."/>
            <person name="Nusbaum C."/>
            <person name="Birren B."/>
        </authorList>
    </citation>
    <scope>NUCLEOTIDE SEQUENCE [LARGE SCALE GENOMIC DNA]</scope>
    <source>
        <strain evidence="2 3">JP610</strain>
    </source>
</reference>
<dbReference type="InterPro" id="IPR024674">
    <property type="entry name" value="HpaB/PvcC/4-BUDH_N"/>
</dbReference>